<keyword evidence="3" id="KW-0677">Repeat</keyword>
<dbReference type="GO" id="GO:0006396">
    <property type="term" value="P:RNA processing"/>
    <property type="evidence" value="ECO:0007669"/>
    <property type="project" value="InterPro"/>
</dbReference>
<dbReference type="GO" id="GO:0031048">
    <property type="term" value="P:regulatory ncRNA-mediated heterochromatin formation"/>
    <property type="evidence" value="ECO:0007669"/>
    <property type="project" value="TreeGrafter"/>
</dbReference>
<dbReference type="Proteomes" id="UP000184188">
    <property type="component" value="Unassembled WGS sequence"/>
</dbReference>
<dbReference type="PANTHER" id="PTHR13471:SF0">
    <property type="entry name" value="NUCLEAR EXOSOME REGULATOR NRDE2"/>
    <property type="match status" value="1"/>
</dbReference>
<comment type="subcellular location">
    <subcellularLocation>
        <location evidence="1">Nucleus</location>
    </subcellularLocation>
</comment>
<organism evidence="6 7">
    <name type="scientific">Penicilliopsis zonata CBS 506.65</name>
    <dbReference type="NCBI Taxonomy" id="1073090"/>
    <lineage>
        <taxon>Eukaryota</taxon>
        <taxon>Fungi</taxon>
        <taxon>Dikarya</taxon>
        <taxon>Ascomycota</taxon>
        <taxon>Pezizomycotina</taxon>
        <taxon>Eurotiomycetes</taxon>
        <taxon>Eurotiomycetidae</taxon>
        <taxon>Eurotiales</taxon>
        <taxon>Aspergillaceae</taxon>
        <taxon>Penicilliopsis</taxon>
    </lineage>
</organism>
<evidence type="ECO:0000313" key="6">
    <source>
        <dbReference type="EMBL" id="OJJ49102.1"/>
    </source>
</evidence>
<feature type="region of interest" description="Disordered" evidence="5">
    <location>
        <begin position="1"/>
        <end position="102"/>
    </location>
</feature>
<reference evidence="7" key="1">
    <citation type="journal article" date="2017" name="Genome Biol.">
        <title>Comparative genomics reveals high biological diversity and specific adaptations in the industrially and medically important fungal genus Aspergillus.</title>
        <authorList>
            <person name="de Vries R.P."/>
            <person name="Riley R."/>
            <person name="Wiebenga A."/>
            <person name="Aguilar-Osorio G."/>
            <person name="Amillis S."/>
            <person name="Uchima C.A."/>
            <person name="Anderluh G."/>
            <person name="Asadollahi M."/>
            <person name="Askin M."/>
            <person name="Barry K."/>
            <person name="Battaglia E."/>
            <person name="Bayram O."/>
            <person name="Benocci T."/>
            <person name="Braus-Stromeyer S.A."/>
            <person name="Caldana C."/>
            <person name="Canovas D."/>
            <person name="Cerqueira G.C."/>
            <person name="Chen F."/>
            <person name="Chen W."/>
            <person name="Choi C."/>
            <person name="Clum A."/>
            <person name="Dos Santos R.A."/>
            <person name="Damasio A.R."/>
            <person name="Diallinas G."/>
            <person name="Emri T."/>
            <person name="Fekete E."/>
            <person name="Flipphi M."/>
            <person name="Freyberg S."/>
            <person name="Gallo A."/>
            <person name="Gournas C."/>
            <person name="Habgood R."/>
            <person name="Hainaut M."/>
            <person name="Harispe M.L."/>
            <person name="Henrissat B."/>
            <person name="Hilden K.S."/>
            <person name="Hope R."/>
            <person name="Hossain A."/>
            <person name="Karabika E."/>
            <person name="Karaffa L."/>
            <person name="Karanyi Z."/>
            <person name="Krasevec N."/>
            <person name="Kuo A."/>
            <person name="Kusch H."/>
            <person name="LaButti K."/>
            <person name="Lagendijk E.L."/>
            <person name="Lapidus A."/>
            <person name="Levasseur A."/>
            <person name="Lindquist E."/>
            <person name="Lipzen A."/>
            <person name="Logrieco A.F."/>
            <person name="MacCabe A."/>
            <person name="Maekelae M.R."/>
            <person name="Malavazi I."/>
            <person name="Melin P."/>
            <person name="Meyer V."/>
            <person name="Mielnichuk N."/>
            <person name="Miskei M."/>
            <person name="Molnar A.P."/>
            <person name="Mule G."/>
            <person name="Ngan C.Y."/>
            <person name="Orejas M."/>
            <person name="Orosz E."/>
            <person name="Ouedraogo J.P."/>
            <person name="Overkamp K.M."/>
            <person name="Park H.-S."/>
            <person name="Perrone G."/>
            <person name="Piumi F."/>
            <person name="Punt P.J."/>
            <person name="Ram A.F."/>
            <person name="Ramon A."/>
            <person name="Rauscher S."/>
            <person name="Record E."/>
            <person name="Riano-Pachon D.M."/>
            <person name="Robert V."/>
            <person name="Roehrig J."/>
            <person name="Ruller R."/>
            <person name="Salamov A."/>
            <person name="Salih N.S."/>
            <person name="Samson R.A."/>
            <person name="Sandor E."/>
            <person name="Sanguinetti M."/>
            <person name="Schuetze T."/>
            <person name="Sepcic K."/>
            <person name="Shelest E."/>
            <person name="Sherlock G."/>
            <person name="Sophianopoulou V."/>
            <person name="Squina F.M."/>
            <person name="Sun H."/>
            <person name="Susca A."/>
            <person name="Todd R.B."/>
            <person name="Tsang A."/>
            <person name="Unkles S.E."/>
            <person name="van de Wiele N."/>
            <person name="van Rossen-Uffink D."/>
            <person name="Oliveira J.V."/>
            <person name="Vesth T.C."/>
            <person name="Visser J."/>
            <person name="Yu J.-H."/>
            <person name="Zhou M."/>
            <person name="Andersen M.R."/>
            <person name="Archer D.B."/>
            <person name="Baker S.E."/>
            <person name="Benoit I."/>
            <person name="Brakhage A.A."/>
            <person name="Braus G.H."/>
            <person name="Fischer R."/>
            <person name="Frisvad J.C."/>
            <person name="Goldman G.H."/>
            <person name="Houbraken J."/>
            <person name="Oakley B."/>
            <person name="Pocsi I."/>
            <person name="Scazzocchio C."/>
            <person name="Seiboth B."/>
            <person name="vanKuyk P.A."/>
            <person name="Wortman J."/>
            <person name="Dyer P.S."/>
            <person name="Grigoriev I.V."/>
        </authorList>
    </citation>
    <scope>NUCLEOTIDE SEQUENCE [LARGE SCALE GENOMIC DNA]</scope>
    <source>
        <strain evidence="7">CBS 506.65</strain>
    </source>
</reference>
<dbReference type="Gene3D" id="1.25.40.10">
    <property type="entry name" value="Tetratricopeptide repeat domain"/>
    <property type="match status" value="1"/>
</dbReference>
<evidence type="ECO:0000313" key="7">
    <source>
        <dbReference type="Proteomes" id="UP000184188"/>
    </source>
</evidence>
<dbReference type="VEuPathDB" id="FungiDB:ASPZODRAFT_150039"/>
<dbReference type="STRING" id="1073090.A0A1L9SPC5"/>
<dbReference type="OrthoDB" id="297219at2759"/>
<dbReference type="SMART" id="SM00386">
    <property type="entry name" value="HAT"/>
    <property type="match status" value="4"/>
</dbReference>
<evidence type="ECO:0000256" key="1">
    <source>
        <dbReference type="ARBA" id="ARBA00004123"/>
    </source>
</evidence>
<comment type="similarity">
    <text evidence="2">Belongs to the NRDE2 family.</text>
</comment>
<dbReference type="PANTHER" id="PTHR13471">
    <property type="entry name" value="TETRATRICOPEPTIDE-LIKE HELICAL"/>
    <property type="match status" value="1"/>
</dbReference>
<feature type="compositionally biased region" description="Basic and acidic residues" evidence="5">
    <location>
        <begin position="55"/>
        <end position="82"/>
    </location>
</feature>
<dbReference type="InterPro" id="IPR013633">
    <property type="entry name" value="NRDE-2"/>
</dbReference>
<evidence type="ECO:0000256" key="2">
    <source>
        <dbReference type="ARBA" id="ARBA00009265"/>
    </source>
</evidence>
<accession>A0A1L9SPC5</accession>
<sequence length="1154" mass="131514">MDPSGSKEKKAVPRFASFKPLPTAPRPDRRHDSQSRDSSRRDEEPRHRSRHRNHRERDGSRERRLERKERDHGRRSEPRTRANDAQSEAVPLPTQPVKAVKEKRDEIKDEPGLFFIDRKGDIHNKIYGTLHRYSVPRYHRFGRGFILGLPRSYRIDRESVNEDALVVTTGAWRSDASRTKKRSILSKVDKQGTRLLRVRQEPESDIADAEKDFLPFSTSGSRSRREILGDVGVEDDRYGYRSIEGKAKADLDLPSDVEELSDIDSSGDQGIRMDLDEDAKRMNAELTRAVEQNPHDVGAWLKLVEHQETLLLGAGRESRVLSSAEQRSLADVKLSLYEKALKKVGQNPTIDRLLLGRLEEGAKLWDTKKLSAQWQAVLKSHSHFISLWVKYLDFRQTEFLDFTYERCLGTFFECMKLNASSSDRPEKAQIQVYLFLRMSLFMREAGFSELSAGLWQALLEFTFFHPGHSDTALADFATFWESEIPRIGEAGAKGWKSRERAFVEPKLDVMKSYIEPKDIFLSWSESENERICNARLPARSLDEPSDDPFRVILFSDLEETLSLFRSLDAADCLIDALLYYCHLPPLISQRNTNTTRTWVGDNFLQNHLIDTPDYTLKEWLHKAEEGDLERSAVLPTCFPHQNYIHTVQTLFACSGSWFSSLQLWRETNIGRESDIDADWTRRVLRLLVEANPSRDDLAEYSLSVEYACNSKEAKKYAKALLKKKPSSLRLYNCYALIECRSGNRAAAENVWATSLSMSQNFNAADKADSVLLWHAWIWHCLGTQELSRASYLLQSMPQNSIDVKSLPEPSTGITFSPANSLQIQRFLADSQEQALGRGSPAVFVAATDCLAIFSYLAHSGDLDKSLDGYTKGLARLTLQPEPYATFTTELLLQGRARLLYHHIRTSSIYKPTLIRTVLSDSIASFPHNTIFLSLFAWNESRFRIEERVRDVVRKITHTARVSTASSSSSSSSFSFSSTEVPITTHLFSIYTELHRPTYAGSTLHSVRAAFEKALHPDSSSSSSSSPVSSASNLSLWKLYILFEISRDDLRRAKHIFYRAMRACPWSKGLLFMAFSHLRAAGQDGMHFEELRRVYQVLIDKELRVHVEIDESLLDAVQEERLRHPSSSRGQGHAPIHLPEDEGGGEEDTDTNNLQ</sequence>
<dbReference type="Pfam" id="PF08424">
    <property type="entry name" value="NRDE-2"/>
    <property type="match status" value="1"/>
</dbReference>
<dbReference type="AlphaFoldDB" id="A0A1L9SPC5"/>
<dbReference type="GO" id="GO:0071013">
    <property type="term" value="C:catalytic step 2 spliceosome"/>
    <property type="evidence" value="ECO:0007669"/>
    <property type="project" value="TreeGrafter"/>
</dbReference>
<proteinExistence type="inferred from homology"/>
<protein>
    <recommendedName>
        <fullName evidence="8">DUF1740-domain-containing protein</fullName>
    </recommendedName>
</protein>
<gene>
    <name evidence="6" type="ORF">ASPZODRAFT_150039</name>
</gene>
<keyword evidence="4" id="KW-0539">Nucleus</keyword>
<dbReference type="InterPro" id="IPR003107">
    <property type="entry name" value="HAT"/>
</dbReference>
<dbReference type="GO" id="GO:1902369">
    <property type="term" value="P:negative regulation of RNA catabolic process"/>
    <property type="evidence" value="ECO:0007669"/>
    <property type="project" value="TreeGrafter"/>
</dbReference>
<feature type="compositionally biased region" description="Basic and acidic residues" evidence="5">
    <location>
        <begin position="26"/>
        <end position="46"/>
    </location>
</feature>
<evidence type="ECO:0000256" key="3">
    <source>
        <dbReference type="ARBA" id="ARBA00022737"/>
    </source>
</evidence>
<name>A0A1L9SPC5_9EURO</name>
<evidence type="ECO:0008006" key="8">
    <source>
        <dbReference type="Google" id="ProtNLM"/>
    </source>
</evidence>
<feature type="region of interest" description="Disordered" evidence="5">
    <location>
        <begin position="1119"/>
        <end position="1154"/>
    </location>
</feature>
<feature type="compositionally biased region" description="Basic and acidic residues" evidence="5">
    <location>
        <begin position="1"/>
        <end position="11"/>
    </location>
</feature>
<feature type="compositionally biased region" description="Acidic residues" evidence="5">
    <location>
        <begin position="1140"/>
        <end position="1154"/>
    </location>
</feature>
<keyword evidence="7" id="KW-1185">Reference proteome</keyword>
<dbReference type="EMBL" id="KV878338">
    <property type="protein sequence ID" value="OJJ49102.1"/>
    <property type="molecule type" value="Genomic_DNA"/>
</dbReference>
<evidence type="ECO:0000256" key="4">
    <source>
        <dbReference type="ARBA" id="ARBA00023242"/>
    </source>
</evidence>
<evidence type="ECO:0000256" key="5">
    <source>
        <dbReference type="SAM" id="MobiDB-lite"/>
    </source>
</evidence>
<dbReference type="InterPro" id="IPR011990">
    <property type="entry name" value="TPR-like_helical_dom_sf"/>
</dbReference>
<dbReference type="RefSeq" id="XP_022583612.1">
    <property type="nucleotide sequence ID" value="XM_022725562.1"/>
</dbReference>
<dbReference type="GeneID" id="34612027"/>